<evidence type="ECO:0000256" key="2">
    <source>
        <dbReference type="ARBA" id="ARBA00023315"/>
    </source>
</evidence>
<evidence type="ECO:0000313" key="4">
    <source>
        <dbReference type="EMBL" id="TVT29289.1"/>
    </source>
</evidence>
<feature type="domain" description="N-acetyltransferase" evidence="3">
    <location>
        <begin position="1"/>
        <end position="165"/>
    </location>
</feature>
<evidence type="ECO:0000259" key="3">
    <source>
        <dbReference type="PROSITE" id="PS51186"/>
    </source>
</evidence>
<dbReference type="SUPFAM" id="SSF55729">
    <property type="entry name" value="Acyl-CoA N-acyltransferases (Nat)"/>
    <property type="match status" value="1"/>
</dbReference>
<dbReference type="Gene3D" id="3.40.630.30">
    <property type="match status" value="1"/>
</dbReference>
<dbReference type="InterPro" id="IPR016181">
    <property type="entry name" value="Acyl_CoA_acyltransferase"/>
</dbReference>
<keyword evidence="5" id="KW-1185">Reference proteome</keyword>
<dbReference type="EMBL" id="VMSJ01000001">
    <property type="protein sequence ID" value="TVT29289.1"/>
    <property type="molecule type" value="Genomic_DNA"/>
</dbReference>
<organism evidence="4 5">
    <name type="scientific">Salinicoccus cyprini</name>
    <dbReference type="NCBI Taxonomy" id="2493691"/>
    <lineage>
        <taxon>Bacteria</taxon>
        <taxon>Bacillati</taxon>
        <taxon>Bacillota</taxon>
        <taxon>Bacilli</taxon>
        <taxon>Bacillales</taxon>
        <taxon>Staphylococcaceae</taxon>
        <taxon>Salinicoccus</taxon>
    </lineage>
</organism>
<reference evidence="4 5" key="1">
    <citation type="submission" date="2019-07" db="EMBL/GenBank/DDBJ databases">
        <title>Salinicoccus cyprini sp. nov., isolated from gastro-intestinal tract of mirror carp, Cyprinus carpio var. specularis, collected from Gobind Sagar Reservoir, Himachal Pradesh, India.</title>
        <authorList>
            <person name="Talwar C."/>
            <person name="Singh A.K."/>
            <person name="Lal R."/>
            <person name="Negi R.K."/>
        </authorList>
    </citation>
    <scope>NUCLEOTIDE SEQUENCE [LARGE SCALE GENOMIC DNA]</scope>
    <source>
        <strain evidence="4 5">CT19</strain>
    </source>
</reference>
<dbReference type="Pfam" id="PF00583">
    <property type="entry name" value="Acetyltransf_1"/>
    <property type="match status" value="1"/>
</dbReference>
<dbReference type="Proteomes" id="UP000315103">
    <property type="component" value="Unassembled WGS sequence"/>
</dbReference>
<comment type="caution">
    <text evidence="4">The sequence shown here is derived from an EMBL/GenBank/DDBJ whole genome shotgun (WGS) entry which is preliminary data.</text>
</comment>
<keyword evidence="2" id="KW-0012">Acyltransferase</keyword>
<dbReference type="OrthoDB" id="3389160at2"/>
<name>A0A558AYF2_9STAP</name>
<gene>
    <name evidence="4" type="ORF">FO441_03120</name>
</gene>
<dbReference type="GO" id="GO:0016747">
    <property type="term" value="F:acyltransferase activity, transferring groups other than amino-acyl groups"/>
    <property type="evidence" value="ECO:0007669"/>
    <property type="project" value="InterPro"/>
</dbReference>
<accession>A0A558AYF2</accession>
<dbReference type="InterPro" id="IPR050832">
    <property type="entry name" value="Bact_Acetyltransf"/>
</dbReference>
<dbReference type="RefSeq" id="WP_145285639.1">
    <property type="nucleotide sequence ID" value="NZ_VMSJ01000001.1"/>
</dbReference>
<dbReference type="PANTHER" id="PTHR43877">
    <property type="entry name" value="AMINOALKYLPHOSPHONATE N-ACETYLTRANSFERASE-RELATED-RELATED"/>
    <property type="match status" value="1"/>
</dbReference>
<evidence type="ECO:0000313" key="5">
    <source>
        <dbReference type="Proteomes" id="UP000315103"/>
    </source>
</evidence>
<dbReference type="InterPro" id="IPR000182">
    <property type="entry name" value="GNAT_dom"/>
</dbReference>
<dbReference type="PROSITE" id="PS51186">
    <property type="entry name" value="GNAT"/>
    <property type="match status" value="1"/>
</dbReference>
<dbReference type="CDD" id="cd04301">
    <property type="entry name" value="NAT_SF"/>
    <property type="match status" value="1"/>
</dbReference>
<evidence type="ECO:0000256" key="1">
    <source>
        <dbReference type="ARBA" id="ARBA00022679"/>
    </source>
</evidence>
<dbReference type="PANTHER" id="PTHR43877:SF2">
    <property type="entry name" value="AMINOALKYLPHOSPHONATE N-ACETYLTRANSFERASE-RELATED"/>
    <property type="match status" value="1"/>
</dbReference>
<dbReference type="AlphaFoldDB" id="A0A558AYF2"/>
<proteinExistence type="predicted"/>
<keyword evidence="1 4" id="KW-0808">Transferase</keyword>
<protein>
    <submittedName>
        <fullName evidence="4">GNAT family N-acetyltransferase</fullName>
    </submittedName>
</protein>
<sequence length="165" mass="18906">MQIREINEIYHHQEELSHLFQEVVASGASMNYFHPMHHETAMRYWAGVLSDHHRLFVAILDGKIAGTVQLHLSDKENGQHRAEVAKLMTHPDFQRKGVGKALLQHAEKMATEENRWLLMLDTEKGSAANALYLSEGYQLIGEVPAYSQDPFGKYKDGNVYYKLLK</sequence>